<dbReference type="PANTHER" id="PTHR33121">
    <property type="entry name" value="CYCLIC DI-GMP PHOSPHODIESTERASE PDEF"/>
    <property type="match status" value="1"/>
</dbReference>
<dbReference type="InterPro" id="IPR035919">
    <property type="entry name" value="EAL_sf"/>
</dbReference>
<dbReference type="EMBL" id="VAFL01000004">
    <property type="protein sequence ID" value="TKW67469.1"/>
    <property type="molecule type" value="Genomic_DNA"/>
</dbReference>
<evidence type="ECO:0000313" key="3">
    <source>
        <dbReference type="Proteomes" id="UP000315344"/>
    </source>
</evidence>
<proteinExistence type="predicted"/>
<feature type="domain" description="EAL" evidence="1">
    <location>
        <begin position="23"/>
        <end position="273"/>
    </location>
</feature>
<sequence>MDESQNQDDSVESALEFVIEQRTLQTMASVEDAIARGDAVLAYQPIVQSDRPSRIAFHEGLFRVADETGRFIPLRDFMPWAEVTELGRRIDCLSLQLGLQSLQRDSGLRLSVNMSARSIGHAAWMETLRRGLAHDEQIAERLILEVTESSAMTMPDLVVPFMRDLQGRGASFALDDFGAGHTSFRYLREFNFDLIKIDGQFIRRIASEPDNQILAAALQAIAHHFDMFTVAESVETADEAAYLIEMGIDCLQGYYFGAPTINPPWKTPNAAVR</sequence>
<dbReference type="Proteomes" id="UP000315344">
    <property type="component" value="Unassembled WGS sequence"/>
</dbReference>
<dbReference type="InterPro" id="IPR050706">
    <property type="entry name" value="Cyclic-di-GMP_PDE-like"/>
</dbReference>
<comment type="caution">
    <text evidence="2">The sequence shown here is derived from an EMBL/GenBank/DDBJ whole genome shotgun (WGS) entry which is preliminary data.</text>
</comment>
<dbReference type="Gene3D" id="3.20.20.450">
    <property type="entry name" value="EAL domain"/>
    <property type="match status" value="1"/>
</dbReference>
<organism evidence="2 3">
    <name type="scientific">Paracoccus denitrificans</name>
    <dbReference type="NCBI Taxonomy" id="266"/>
    <lineage>
        <taxon>Bacteria</taxon>
        <taxon>Pseudomonadati</taxon>
        <taxon>Pseudomonadota</taxon>
        <taxon>Alphaproteobacteria</taxon>
        <taxon>Rhodobacterales</taxon>
        <taxon>Paracoccaceae</taxon>
        <taxon>Paracoccus</taxon>
    </lineage>
</organism>
<protein>
    <submittedName>
        <fullName evidence="2">EAL domain-containing protein</fullName>
    </submittedName>
</protein>
<reference evidence="2 3" key="1">
    <citation type="journal article" date="2017" name="Nat. Commun.">
        <title>In situ click chemistry generation of cyclooxygenase-2 inhibitors.</title>
        <authorList>
            <person name="Bhardwaj A."/>
            <person name="Kaur J."/>
            <person name="Wuest M."/>
            <person name="Wuest F."/>
        </authorList>
    </citation>
    <scope>NUCLEOTIDE SEQUENCE [LARGE SCALE GENOMIC DNA]</scope>
    <source>
        <strain evidence="2">S2_012_000_R3_94</strain>
    </source>
</reference>
<dbReference type="GO" id="GO:0071111">
    <property type="term" value="F:cyclic-guanylate-specific phosphodiesterase activity"/>
    <property type="evidence" value="ECO:0007669"/>
    <property type="project" value="InterPro"/>
</dbReference>
<dbReference type="SUPFAM" id="SSF141868">
    <property type="entry name" value="EAL domain-like"/>
    <property type="match status" value="1"/>
</dbReference>
<dbReference type="SMART" id="SM00052">
    <property type="entry name" value="EAL"/>
    <property type="match status" value="1"/>
</dbReference>
<evidence type="ECO:0000259" key="1">
    <source>
        <dbReference type="PROSITE" id="PS50883"/>
    </source>
</evidence>
<dbReference type="InterPro" id="IPR001633">
    <property type="entry name" value="EAL_dom"/>
</dbReference>
<accession>A0A533I7A3</accession>
<gene>
    <name evidence="2" type="ORF">DI616_06405</name>
</gene>
<dbReference type="PROSITE" id="PS50883">
    <property type="entry name" value="EAL"/>
    <property type="match status" value="1"/>
</dbReference>
<dbReference type="AlphaFoldDB" id="A0A533I7A3"/>
<dbReference type="Pfam" id="PF00563">
    <property type="entry name" value="EAL"/>
    <property type="match status" value="1"/>
</dbReference>
<evidence type="ECO:0000313" key="2">
    <source>
        <dbReference type="EMBL" id="TKW67469.1"/>
    </source>
</evidence>
<dbReference type="CDD" id="cd01948">
    <property type="entry name" value="EAL"/>
    <property type="match status" value="1"/>
</dbReference>
<dbReference type="PANTHER" id="PTHR33121:SF70">
    <property type="entry name" value="SIGNALING PROTEIN YKOW"/>
    <property type="match status" value="1"/>
</dbReference>
<name>A0A533I7A3_PARDE</name>